<dbReference type="GO" id="GO:0016020">
    <property type="term" value="C:membrane"/>
    <property type="evidence" value="ECO:0007669"/>
    <property type="project" value="InterPro"/>
</dbReference>
<keyword evidence="1" id="KW-0472">Membrane</keyword>
<gene>
    <name evidence="2" type="ORF">Elusimicrob1349_0380</name>
</gene>
<proteinExistence type="predicted"/>
<evidence type="ECO:0008006" key="3">
    <source>
        <dbReference type="Google" id="ProtNLM"/>
    </source>
</evidence>
<keyword evidence="1" id="KW-1133">Transmembrane helix</keyword>
<keyword evidence="1" id="KW-0812">Transmembrane</keyword>
<accession>A0A650EN17</accession>
<name>A0A650EN17_9BACT</name>
<evidence type="ECO:0000313" key="2">
    <source>
        <dbReference type="EMBL" id="QGT50568.1"/>
    </source>
</evidence>
<protein>
    <recommendedName>
        <fullName evidence="3">DUF805 domain-containing protein</fullName>
    </recommendedName>
</protein>
<dbReference type="EMBL" id="MN577571">
    <property type="protein sequence ID" value="QGT50568.1"/>
    <property type="molecule type" value="Genomic_DNA"/>
</dbReference>
<sequence length="109" mass="12928">MFRLNGRMGRLSYFFTSVFCWILLGFPGYYFWRAETAASFIVPSVLFWIVGWVVMIWGIAWLWSATVRRLHDMNASGFWVILVYLFPISVIVLWLWPGTFGQNRYGMRL</sequence>
<dbReference type="InterPro" id="IPR008523">
    <property type="entry name" value="DUF805"/>
</dbReference>
<feature type="transmembrane region" description="Helical" evidence="1">
    <location>
        <begin position="38"/>
        <end position="63"/>
    </location>
</feature>
<dbReference type="Pfam" id="PF05656">
    <property type="entry name" value="DUF805"/>
    <property type="match status" value="1"/>
</dbReference>
<feature type="transmembrane region" description="Helical" evidence="1">
    <location>
        <begin position="75"/>
        <end position="96"/>
    </location>
</feature>
<evidence type="ECO:0000256" key="1">
    <source>
        <dbReference type="SAM" id="Phobius"/>
    </source>
</evidence>
<dbReference type="AlphaFoldDB" id="A0A650EN17"/>
<reference evidence="2" key="1">
    <citation type="journal article" date="2020" name="J. ISSAAS">
        <title>Lactobacilli and other gastrointestinal microbiota of Peromyscus leucopus, reservoir host for agents of Lyme disease and other zoonoses in North America.</title>
        <authorList>
            <person name="Milovic A."/>
            <person name="Bassam K."/>
            <person name="Shao H."/>
            <person name="Chatzistamou I."/>
            <person name="Tufts D.M."/>
            <person name="Diuk-Wasser M."/>
            <person name="Barbour A.G."/>
        </authorList>
    </citation>
    <scope>NUCLEOTIDE SEQUENCE</scope>
    <source>
        <strain evidence="2">LL30</strain>
    </source>
</reference>
<organism evidence="2">
    <name type="scientific">uncultured Elusimicrobia bacterium</name>
    <dbReference type="NCBI Taxonomy" id="699876"/>
    <lineage>
        <taxon>Bacteria</taxon>
        <taxon>Pseudomonadati</taxon>
        <taxon>Elusimicrobiota</taxon>
        <taxon>Elusimicrobia</taxon>
        <taxon>environmental samples</taxon>
    </lineage>
</organism>
<feature type="transmembrane region" description="Helical" evidence="1">
    <location>
        <begin position="12"/>
        <end position="32"/>
    </location>
</feature>